<dbReference type="KEGG" id="mar:MAE_51520"/>
<dbReference type="Proteomes" id="UP000001510">
    <property type="component" value="Chromosome"/>
</dbReference>
<dbReference type="EnsemblBacteria" id="BAG04974">
    <property type="protein sequence ID" value="BAG04974"/>
    <property type="gene ID" value="MAE_51520"/>
</dbReference>
<dbReference type="AlphaFoldDB" id="B0JX87"/>
<evidence type="ECO:0000313" key="1">
    <source>
        <dbReference type="EMBL" id="BAG04974.1"/>
    </source>
</evidence>
<reference evidence="1 2" key="1">
    <citation type="journal article" date="2007" name="DNA Res.">
        <title>Complete genomic structure of the bloom-forming toxic cyanobacterium Microcystis aeruginosa NIES-843.</title>
        <authorList>
            <person name="Kaneko T."/>
            <person name="Nakajima N."/>
            <person name="Okamoto S."/>
            <person name="Suzuki I."/>
            <person name="Tanabe Y."/>
            <person name="Tamaoki M."/>
            <person name="Nakamura Y."/>
            <person name="Kasai F."/>
            <person name="Watanabe A."/>
            <person name="Kawashima K."/>
            <person name="Kishida Y."/>
            <person name="Ono A."/>
            <person name="Shimizu Y."/>
            <person name="Takahashi C."/>
            <person name="Minami C."/>
            <person name="Fujishiro T."/>
            <person name="Kohara M."/>
            <person name="Katoh M."/>
            <person name="Nakazaki N."/>
            <person name="Nakayama S."/>
            <person name="Yamada M."/>
            <person name="Tabata S."/>
            <person name="Watanabe M.M."/>
        </authorList>
    </citation>
    <scope>NUCLEOTIDE SEQUENCE [LARGE SCALE GENOMIC DNA]</scope>
    <source>
        <strain evidence="2">NIES-843 / IAM M-247</strain>
    </source>
</reference>
<proteinExistence type="predicted"/>
<protein>
    <submittedName>
        <fullName evidence="1">Uncharacterized protein</fullName>
    </submittedName>
</protein>
<name>B0JX87_MICAN</name>
<dbReference type="STRING" id="449447.MAE_51520"/>
<dbReference type="HOGENOM" id="CLU_3045387_0_0_3"/>
<keyword evidence="2" id="KW-1185">Reference proteome</keyword>
<gene>
    <name evidence="1" type="ordered locus">MAE_51520</name>
</gene>
<dbReference type="PaxDb" id="449447-MAE_51520"/>
<organism evidence="1 2">
    <name type="scientific">Microcystis aeruginosa (strain NIES-843 / IAM M-2473)</name>
    <dbReference type="NCBI Taxonomy" id="449447"/>
    <lineage>
        <taxon>Bacteria</taxon>
        <taxon>Bacillati</taxon>
        <taxon>Cyanobacteriota</taxon>
        <taxon>Cyanophyceae</taxon>
        <taxon>Oscillatoriophycideae</taxon>
        <taxon>Chroococcales</taxon>
        <taxon>Microcystaceae</taxon>
        <taxon>Microcystis</taxon>
    </lineage>
</organism>
<sequence length="54" mass="6175">MSCDSSLALEQNHSDHLLCESLASPNYILCGNFPYITPNMHFLKNLSIYHSKFE</sequence>
<dbReference type="EMBL" id="AP009552">
    <property type="protein sequence ID" value="BAG04974.1"/>
    <property type="molecule type" value="Genomic_DNA"/>
</dbReference>
<accession>B0JX87</accession>
<evidence type="ECO:0000313" key="2">
    <source>
        <dbReference type="Proteomes" id="UP000001510"/>
    </source>
</evidence>